<keyword evidence="3" id="KW-1185">Reference proteome</keyword>
<dbReference type="EMBL" id="CDMY01001064">
    <property type="protein sequence ID" value="CEM40059.1"/>
    <property type="molecule type" value="Genomic_DNA"/>
</dbReference>
<evidence type="ECO:0000313" key="3">
    <source>
        <dbReference type="Proteomes" id="UP000041254"/>
    </source>
</evidence>
<proteinExistence type="predicted"/>
<dbReference type="InParanoid" id="A0A0G4H882"/>
<feature type="coiled-coil region" evidence="1">
    <location>
        <begin position="25"/>
        <end position="63"/>
    </location>
</feature>
<name>A0A0G4H882_VITBC</name>
<keyword evidence="1" id="KW-0175">Coiled coil</keyword>
<sequence>MAAVDEKPRAAAAGASAVNVDDPVAMRAREENKRAKEKIEADLRDEEQKLRKLERLMNEFEQQGRDRWTGADKLGECIRDIRAQRRISEKLRWKLQFLDLNMDRPNAVEEAERYYEDKRMAQKERELIDKYPNWQYELEEKLNPLFDTPVYKWVADDEKWSDVKLALLALPLALAICWYSYYVKQDVNMIPPGATPGGIPPS</sequence>
<evidence type="ECO:0000313" key="2">
    <source>
        <dbReference type="EMBL" id="CEM40059.1"/>
    </source>
</evidence>
<dbReference type="AlphaFoldDB" id="A0A0G4H882"/>
<gene>
    <name evidence="2" type="ORF">Vbra_19893</name>
</gene>
<accession>A0A0G4H882</accession>
<organism evidence="2 3">
    <name type="scientific">Vitrella brassicaformis (strain CCMP3155)</name>
    <dbReference type="NCBI Taxonomy" id="1169540"/>
    <lineage>
        <taxon>Eukaryota</taxon>
        <taxon>Sar</taxon>
        <taxon>Alveolata</taxon>
        <taxon>Colpodellida</taxon>
        <taxon>Vitrellaceae</taxon>
        <taxon>Vitrella</taxon>
    </lineage>
</organism>
<reference evidence="2 3" key="1">
    <citation type="submission" date="2014-11" db="EMBL/GenBank/DDBJ databases">
        <authorList>
            <person name="Zhu J."/>
            <person name="Qi W."/>
            <person name="Song R."/>
        </authorList>
    </citation>
    <scope>NUCLEOTIDE SEQUENCE [LARGE SCALE GENOMIC DNA]</scope>
</reference>
<evidence type="ECO:0000256" key="1">
    <source>
        <dbReference type="SAM" id="Coils"/>
    </source>
</evidence>
<protein>
    <submittedName>
        <fullName evidence="2">Uncharacterized protein</fullName>
    </submittedName>
</protein>
<dbReference type="Proteomes" id="UP000041254">
    <property type="component" value="Unassembled WGS sequence"/>
</dbReference>
<dbReference type="VEuPathDB" id="CryptoDB:Vbra_19893"/>